<gene>
    <name evidence="8" type="ORF">C7453_11358</name>
    <name evidence="7" type="ORF">HLH32_17375</name>
</gene>
<evidence type="ECO:0000256" key="6">
    <source>
        <dbReference type="SAM" id="Phobius"/>
    </source>
</evidence>
<evidence type="ECO:0000313" key="10">
    <source>
        <dbReference type="Proteomes" id="UP000562982"/>
    </source>
</evidence>
<accession>A0A370FZ97</accession>
<sequence length="337" mass="34809">MTAHSADSLRRGLSERLGSLSRHDVSDMLRSGAVLILILLTAAVLAVGSPHFLDLLNLFNILNQNAPLLIVASALTLVVIGGGFDLSTGAIFALSAVVSAKCAHDPFFIRWFGASACFLVGPMVGLGLGVINGVLITTLRVHSFLATLATALIFRGVAQQIAGGNSLTLFDLMPAIEWPILPRIGLITIAFMTMVGFCVAMAIILSRTIFGRHVFAVGGNEDAAVLAGISPAKVRIGAFALVGLAAGLAGSIGLSRVLAAKASDGAGLEFDAIAGVILGGNSIYGGAGAVWRSWAGVILLALVNNGFNILQIDPFYKDIAKGLIILSSVAIGVRRRA</sequence>
<evidence type="ECO:0000256" key="1">
    <source>
        <dbReference type="ARBA" id="ARBA00004651"/>
    </source>
</evidence>
<comment type="caution">
    <text evidence="8">The sequence shown here is derived from an EMBL/GenBank/DDBJ whole genome shotgun (WGS) entry which is preliminary data.</text>
</comment>
<dbReference type="GO" id="GO:0005886">
    <property type="term" value="C:plasma membrane"/>
    <property type="evidence" value="ECO:0007669"/>
    <property type="project" value="UniProtKB-SubCell"/>
</dbReference>
<organism evidence="8 9">
    <name type="scientific">Gluconacetobacter liquefaciens</name>
    <name type="common">Acetobacter liquefaciens</name>
    <dbReference type="NCBI Taxonomy" id="89584"/>
    <lineage>
        <taxon>Bacteria</taxon>
        <taxon>Pseudomonadati</taxon>
        <taxon>Pseudomonadota</taxon>
        <taxon>Alphaproteobacteria</taxon>
        <taxon>Acetobacterales</taxon>
        <taxon>Acetobacteraceae</taxon>
        <taxon>Gluconacetobacter</taxon>
    </lineage>
</organism>
<feature type="transmembrane region" description="Helical" evidence="6">
    <location>
        <begin position="33"/>
        <end position="56"/>
    </location>
</feature>
<dbReference type="Pfam" id="PF02653">
    <property type="entry name" value="BPD_transp_2"/>
    <property type="match status" value="1"/>
</dbReference>
<evidence type="ECO:0000256" key="5">
    <source>
        <dbReference type="ARBA" id="ARBA00023136"/>
    </source>
</evidence>
<dbReference type="Proteomes" id="UP000254958">
    <property type="component" value="Unassembled WGS sequence"/>
</dbReference>
<dbReference type="CDD" id="cd06579">
    <property type="entry name" value="TM_PBP1_transp_AraH_like"/>
    <property type="match status" value="1"/>
</dbReference>
<keyword evidence="3 6" id="KW-0812">Transmembrane</keyword>
<dbReference type="Proteomes" id="UP000562982">
    <property type="component" value="Unassembled WGS sequence"/>
</dbReference>
<feature type="transmembrane region" description="Helical" evidence="6">
    <location>
        <begin position="68"/>
        <end position="96"/>
    </location>
</feature>
<feature type="transmembrane region" description="Helical" evidence="6">
    <location>
        <begin position="143"/>
        <end position="162"/>
    </location>
</feature>
<dbReference type="EMBL" id="QQAW01000013">
    <property type="protein sequence ID" value="RDI36106.1"/>
    <property type="molecule type" value="Genomic_DNA"/>
</dbReference>
<feature type="transmembrane region" description="Helical" evidence="6">
    <location>
        <begin position="182"/>
        <end position="205"/>
    </location>
</feature>
<proteinExistence type="predicted"/>
<dbReference type="AlphaFoldDB" id="A0A370FZ97"/>
<dbReference type="EMBL" id="JABEQI010000015">
    <property type="protein sequence ID" value="MBB2188112.1"/>
    <property type="molecule type" value="Genomic_DNA"/>
</dbReference>
<dbReference type="PANTHER" id="PTHR32196">
    <property type="entry name" value="ABC TRANSPORTER PERMEASE PROTEIN YPHD-RELATED-RELATED"/>
    <property type="match status" value="1"/>
</dbReference>
<dbReference type="GO" id="GO:0022857">
    <property type="term" value="F:transmembrane transporter activity"/>
    <property type="evidence" value="ECO:0007669"/>
    <property type="project" value="InterPro"/>
</dbReference>
<comment type="subcellular location">
    <subcellularLocation>
        <location evidence="1">Cell membrane</location>
        <topology evidence="1">Multi-pass membrane protein</topology>
    </subcellularLocation>
</comment>
<feature type="transmembrane region" description="Helical" evidence="6">
    <location>
        <begin position="108"/>
        <end position="131"/>
    </location>
</feature>
<keyword evidence="4 6" id="KW-1133">Transmembrane helix</keyword>
<keyword evidence="9" id="KW-1185">Reference proteome</keyword>
<protein>
    <submittedName>
        <fullName evidence="7">ABC transporter permease</fullName>
    </submittedName>
    <submittedName>
        <fullName evidence="8">Monosaccharide ABC transporter membrane protein (CUT2 family)</fullName>
    </submittedName>
</protein>
<keyword evidence="2" id="KW-1003">Cell membrane</keyword>
<reference evidence="7 10" key="2">
    <citation type="submission" date="2020-04" db="EMBL/GenBank/DDBJ databases">
        <title>Description of novel Gluconacetobacter.</title>
        <authorList>
            <person name="Sombolestani A."/>
        </authorList>
    </citation>
    <scope>NUCLEOTIDE SEQUENCE [LARGE SCALE GENOMIC DNA]</scope>
    <source>
        <strain evidence="7 10">LMG 1382</strain>
    </source>
</reference>
<name>A0A370FZ97_GLULI</name>
<evidence type="ECO:0000256" key="3">
    <source>
        <dbReference type="ARBA" id="ARBA00022692"/>
    </source>
</evidence>
<keyword evidence="5 6" id="KW-0472">Membrane</keyword>
<evidence type="ECO:0000256" key="4">
    <source>
        <dbReference type="ARBA" id="ARBA00022989"/>
    </source>
</evidence>
<evidence type="ECO:0000313" key="7">
    <source>
        <dbReference type="EMBL" id="MBB2188112.1"/>
    </source>
</evidence>
<reference evidence="8 9" key="1">
    <citation type="submission" date="2018-07" db="EMBL/GenBank/DDBJ databases">
        <title>Genomic Encyclopedia of Type Strains, Phase IV (KMG-IV): sequencing the most valuable type-strain genomes for metagenomic binning, comparative biology and taxonomic classification.</title>
        <authorList>
            <person name="Goeker M."/>
        </authorList>
    </citation>
    <scope>NUCLEOTIDE SEQUENCE [LARGE SCALE GENOMIC DNA]</scope>
    <source>
        <strain evidence="8 9">DSM 5603</strain>
    </source>
</reference>
<evidence type="ECO:0000256" key="2">
    <source>
        <dbReference type="ARBA" id="ARBA00022475"/>
    </source>
</evidence>
<dbReference type="OrthoDB" id="5503349at2"/>
<evidence type="ECO:0000313" key="8">
    <source>
        <dbReference type="EMBL" id="RDI36106.1"/>
    </source>
</evidence>
<evidence type="ECO:0000313" key="9">
    <source>
        <dbReference type="Proteomes" id="UP000254958"/>
    </source>
</evidence>
<dbReference type="InterPro" id="IPR001851">
    <property type="entry name" value="ABC_transp_permease"/>
</dbReference>